<evidence type="ECO:0000313" key="2">
    <source>
        <dbReference type="EMBL" id="MDK9494497.1"/>
    </source>
</evidence>
<dbReference type="Proteomes" id="UP001223390">
    <property type="component" value="Unassembled WGS sequence"/>
</dbReference>
<keyword evidence="3" id="KW-1185">Reference proteome</keyword>
<organism evidence="2 3">
    <name type="scientific">Streptomyces katrae</name>
    <dbReference type="NCBI Taxonomy" id="68223"/>
    <lineage>
        <taxon>Bacteria</taxon>
        <taxon>Bacillati</taxon>
        <taxon>Actinomycetota</taxon>
        <taxon>Actinomycetes</taxon>
        <taxon>Kitasatosporales</taxon>
        <taxon>Streptomycetaceae</taxon>
        <taxon>Streptomyces</taxon>
    </lineage>
</organism>
<sequence length="51" mass="5491">MEELAYVAAKIVKGMAGLAYLIGDGLSAMTGSESQVGRRSSKKDDKKDEER</sequence>
<feature type="region of interest" description="Disordered" evidence="1">
    <location>
        <begin position="29"/>
        <end position="51"/>
    </location>
</feature>
<evidence type="ECO:0000256" key="1">
    <source>
        <dbReference type="SAM" id="MobiDB-lite"/>
    </source>
</evidence>
<gene>
    <name evidence="2" type="ORF">QEZ40_002173</name>
</gene>
<protein>
    <submittedName>
        <fullName evidence="2">Uncharacterized protein</fullName>
    </submittedName>
</protein>
<reference evidence="2 3" key="1">
    <citation type="submission" date="2023-05" db="EMBL/GenBank/DDBJ databases">
        <title>Sequencing and Assembly of Streptomyces sp. NP73.</title>
        <authorList>
            <person name="Konwar A.N."/>
            <person name="Saikia K."/>
            <person name="Thakur D."/>
        </authorList>
    </citation>
    <scope>NUCLEOTIDE SEQUENCE [LARGE SCALE GENOMIC DNA]</scope>
    <source>
        <strain evidence="2 3">NP73</strain>
    </source>
</reference>
<evidence type="ECO:0000313" key="3">
    <source>
        <dbReference type="Proteomes" id="UP001223390"/>
    </source>
</evidence>
<feature type="compositionally biased region" description="Basic and acidic residues" evidence="1">
    <location>
        <begin position="42"/>
        <end position="51"/>
    </location>
</feature>
<dbReference type="RefSeq" id="WP_185911105.1">
    <property type="nucleotide sequence ID" value="NZ_JASITI010000002.1"/>
</dbReference>
<dbReference type="EMBL" id="JASITI010000002">
    <property type="protein sequence ID" value="MDK9494497.1"/>
    <property type="molecule type" value="Genomic_DNA"/>
</dbReference>
<accession>A0ABT7GLN9</accession>
<name>A0ABT7GLN9_9ACTN</name>
<proteinExistence type="predicted"/>
<comment type="caution">
    <text evidence="2">The sequence shown here is derived from an EMBL/GenBank/DDBJ whole genome shotgun (WGS) entry which is preliminary data.</text>
</comment>